<dbReference type="NCBIfam" id="TIGR00362">
    <property type="entry name" value="DnaA"/>
    <property type="match status" value="1"/>
</dbReference>
<dbReference type="SMART" id="SM00382">
    <property type="entry name" value="AAA"/>
    <property type="match status" value="1"/>
</dbReference>
<dbReference type="EMBL" id="BAAFGK010000005">
    <property type="protein sequence ID" value="GAB0058483.1"/>
    <property type="molecule type" value="Genomic_DNA"/>
</dbReference>
<evidence type="ECO:0000313" key="15">
    <source>
        <dbReference type="EMBL" id="GAB0058483.1"/>
    </source>
</evidence>
<proteinExistence type="inferred from homology"/>
<feature type="domain" description="AAA+ ATPase" evidence="13">
    <location>
        <begin position="149"/>
        <end position="275"/>
    </location>
</feature>
<dbReference type="InterPro" id="IPR027417">
    <property type="entry name" value="P-loop_NTPase"/>
</dbReference>
<keyword evidence="16" id="KW-1185">Reference proteome</keyword>
<evidence type="ECO:0000313" key="16">
    <source>
        <dbReference type="Proteomes" id="UP001628193"/>
    </source>
</evidence>
<dbReference type="SUPFAM" id="SSF48295">
    <property type="entry name" value="TrpR-like"/>
    <property type="match status" value="1"/>
</dbReference>
<dbReference type="Gene3D" id="1.10.1750.10">
    <property type="match status" value="1"/>
</dbReference>
<feature type="region of interest" description="Domain IV, binds dsDNA" evidence="8">
    <location>
        <begin position="333"/>
        <end position="453"/>
    </location>
</feature>
<dbReference type="PRINTS" id="PR00051">
    <property type="entry name" value="DNAA"/>
</dbReference>
<feature type="region of interest" description="Disordered" evidence="12">
    <location>
        <begin position="92"/>
        <end position="113"/>
    </location>
</feature>
<evidence type="ECO:0000256" key="3">
    <source>
        <dbReference type="ARBA" id="ARBA00022705"/>
    </source>
</evidence>
<evidence type="ECO:0000256" key="7">
    <source>
        <dbReference type="ARBA" id="ARBA00023125"/>
    </source>
</evidence>
<reference evidence="15 16" key="1">
    <citation type="submission" date="2024-05" db="EMBL/GenBank/DDBJ databases">
        <authorList>
            <consortium name="Candidatus Magnetaquicoccaceae bacterium FCR-1 genome sequencing consortium"/>
            <person name="Shimoshige H."/>
            <person name="Shimamura S."/>
            <person name="Taoka A."/>
            <person name="Kobayashi H."/>
            <person name="Maekawa T."/>
        </authorList>
    </citation>
    <scope>NUCLEOTIDE SEQUENCE [LARGE SCALE GENOMIC DNA]</scope>
    <source>
        <strain evidence="15 16">FCR-1</strain>
    </source>
</reference>
<dbReference type="InterPro" id="IPR003593">
    <property type="entry name" value="AAA+_ATPase"/>
</dbReference>
<dbReference type="InterPro" id="IPR024633">
    <property type="entry name" value="DnaA_N_dom"/>
</dbReference>
<evidence type="ECO:0000256" key="8">
    <source>
        <dbReference type="HAMAP-Rule" id="MF_00377"/>
    </source>
</evidence>
<evidence type="ECO:0000256" key="5">
    <source>
        <dbReference type="ARBA" id="ARBA00022840"/>
    </source>
</evidence>
<dbReference type="CDD" id="cd00009">
    <property type="entry name" value="AAA"/>
    <property type="match status" value="1"/>
</dbReference>
<accession>A0ABQ0CC64</accession>
<dbReference type="Gene3D" id="1.10.8.60">
    <property type="match status" value="1"/>
</dbReference>
<dbReference type="InterPro" id="IPR013159">
    <property type="entry name" value="DnaA_C"/>
</dbReference>
<feature type="compositionally biased region" description="Basic and acidic residues" evidence="12">
    <location>
        <begin position="92"/>
        <end position="101"/>
    </location>
</feature>
<evidence type="ECO:0000256" key="10">
    <source>
        <dbReference type="RuleBase" id="RU000577"/>
    </source>
</evidence>
<comment type="subunit">
    <text evidence="8">Oligomerizes as a right-handed, spiral filament on DNA at oriC.</text>
</comment>
<gene>
    <name evidence="15" type="primary">dnaA_2</name>
    <name evidence="8" type="synonym">dnaA</name>
    <name evidence="15" type="ORF">SIID45300_02832</name>
</gene>
<comment type="subcellular location">
    <subcellularLocation>
        <location evidence="8">Cytoplasm</location>
    </subcellularLocation>
</comment>
<dbReference type="PANTHER" id="PTHR30050">
    <property type="entry name" value="CHROMOSOMAL REPLICATION INITIATOR PROTEIN DNAA"/>
    <property type="match status" value="1"/>
</dbReference>
<evidence type="ECO:0000256" key="1">
    <source>
        <dbReference type="ARBA" id="ARBA00006583"/>
    </source>
</evidence>
<dbReference type="InterPro" id="IPR013317">
    <property type="entry name" value="DnaA_dom"/>
</dbReference>
<feature type="binding site" evidence="8">
    <location>
        <position position="162"/>
    </location>
    <ligand>
        <name>ATP</name>
        <dbReference type="ChEBI" id="CHEBI:30616"/>
    </ligand>
</feature>
<dbReference type="SMART" id="SM00760">
    <property type="entry name" value="Bac_DnaA_C"/>
    <property type="match status" value="1"/>
</dbReference>
<evidence type="ECO:0000259" key="14">
    <source>
        <dbReference type="SMART" id="SM00760"/>
    </source>
</evidence>
<protein>
    <recommendedName>
        <fullName evidence="8 9">Chromosomal replication initiator protein DnaA</fullName>
    </recommendedName>
</protein>
<dbReference type="InterPro" id="IPR020591">
    <property type="entry name" value="Chromosome_initiator_DnaA-like"/>
</dbReference>
<evidence type="ECO:0000256" key="12">
    <source>
        <dbReference type="SAM" id="MobiDB-lite"/>
    </source>
</evidence>
<feature type="region of interest" description="Domain III, AAA+ region" evidence="8">
    <location>
        <begin position="116"/>
        <end position="332"/>
    </location>
</feature>
<feature type="domain" description="Chromosomal replication initiator DnaA C-terminal" evidence="14">
    <location>
        <begin position="361"/>
        <end position="430"/>
    </location>
</feature>
<keyword evidence="3 8" id="KW-0235">DNA replication</keyword>
<dbReference type="PANTHER" id="PTHR30050:SF2">
    <property type="entry name" value="CHROMOSOMAL REPLICATION INITIATOR PROTEIN DNAA"/>
    <property type="match status" value="1"/>
</dbReference>
<sequence length="453" mass="50656">MDHKTNPAKQAMEMTAIWQAARALIQEQLAPPVFDMWIKPLRLGRADDPQRIEILASNDFSASYVRDHYGALLTTAFSSALGQGARLLFHVDPDPPARQVEESPASPPPPTGARFGVDGRYTFENFVVGSCNQFAHAAAARVADAPATAYNPLYIQGGVGLGKTHLLHAIGNALLRARPESKTLYITSEKFMTQLVDSLRFKQVHNFKENFRSVDVLLVDDIQFIAGKKATQEEFFHTFNALQEANKQIVISSDSYPGEIEHLEERLRSRFSQGLVADIHPPDLETRMAILKKKAAVEGMELSDDVAFFLAEAIQSNVRELEGALIRVFLLASLEKEPVTLSLVRESLRGTLRRGEPRLLSMDKIIETVAAYYKIRPLDIRSDKRARRFSHPRQVAMFLCKQLTKASYPEIAREFGDRNHTTVLYAVDKIASQQQVDVDLEQAVGTLAGMLRK</sequence>
<keyword evidence="4 8" id="KW-0547">Nucleotide-binding</keyword>
<evidence type="ECO:0000259" key="13">
    <source>
        <dbReference type="SMART" id="SM00382"/>
    </source>
</evidence>
<keyword evidence="2 8" id="KW-0963">Cytoplasm</keyword>
<evidence type="ECO:0000256" key="11">
    <source>
        <dbReference type="RuleBase" id="RU004227"/>
    </source>
</evidence>
<dbReference type="PROSITE" id="PS01008">
    <property type="entry name" value="DNAA"/>
    <property type="match status" value="1"/>
</dbReference>
<dbReference type="HAMAP" id="MF_00377">
    <property type="entry name" value="DnaA_bact"/>
    <property type="match status" value="1"/>
</dbReference>
<keyword evidence="6 8" id="KW-0446">Lipid-binding</keyword>
<comment type="function">
    <text evidence="8 10">Plays an essential role in the initiation and regulation of chromosomal replication. ATP-DnaA binds to the origin of replication (oriC) to initiate formation of the DNA replication initiation complex once per cell cycle. Binds the DnaA box (a 9 base pair repeat at the origin) and separates the double-stranded (ds)DNA. Forms a right-handed helical filament on oriC DNA; dsDNA binds to the exterior of the filament while single-stranded (ss)DNA is stabiized in the filament's interior. The ATP-DnaA-oriC complex binds and stabilizes one strand of the AT-rich DNA unwinding element (DUE), permitting loading of DNA polymerase. After initiation quickly degrades to an ADP-DnaA complex that is not apt for DNA replication. Binds acidic phospholipids.</text>
</comment>
<comment type="caution">
    <text evidence="8">Lacks conserved residue(s) required for the propagation of feature annotation.</text>
</comment>
<keyword evidence="5 8" id="KW-0067">ATP-binding</keyword>
<dbReference type="InterPro" id="IPR038454">
    <property type="entry name" value="DnaA_N_sf"/>
</dbReference>
<dbReference type="Pfam" id="PF00308">
    <property type="entry name" value="Bac_DnaA"/>
    <property type="match status" value="1"/>
</dbReference>
<feature type="binding site" evidence="8">
    <location>
        <position position="164"/>
    </location>
    <ligand>
        <name>ATP</name>
        <dbReference type="ChEBI" id="CHEBI:30616"/>
    </ligand>
</feature>
<feature type="binding site" evidence="8">
    <location>
        <position position="163"/>
    </location>
    <ligand>
        <name>ATP</name>
        <dbReference type="ChEBI" id="CHEBI:30616"/>
    </ligand>
</feature>
<evidence type="ECO:0000256" key="4">
    <source>
        <dbReference type="ARBA" id="ARBA00022741"/>
    </source>
</evidence>
<dbReference type="InterPro" id="IPR010921">
    <property type="entry name" value="Trp_repressor/repl_initiator"/>
</dbReference>
<evidence type="ECO:0000256" key="6">
    <source>
        <dbReference type="ARBA" id="ARBA00023121"/>
    </source>
</evidence>
<comment type="caution">
    <text evidence="15">The sequence shown here is derived from an EMBL/GenBank/DDBJ whole genome shotgun (WGS) entry which is preliminary data.</text>
</comment>
<comment type="domain">
    <text evidence="8">Domain I is involved in oligomerization and binding regulators, domain II is flexibile and of varying length in different bacteria, domain III forms the AAA+ region, while domain IV binds dsDNA.</text>
</comment>
<evidence type="ECO:0000256" key="9">
    <source>
        <dbReference type="NCBIfam" id="TIGR00362"/>
    </source>
</evidence>
<name>A0ABQ0CC64_9PROT</name>
<dbReference type="Pfam" id="PF08299">
    <property type="entry name" value="Bac_DnaA_C"/>
    <property type="match status" value="1"/>
</dbReference>
<evidence type="ECO:0000256" key="2">
    <source>
        <dbReference type="ARBA" id="ARBA00022490"/>
    </source>
</evidence>
<dbReference type="Gene3D" id="3.40.50.300">
    <property type="entry name" value="P-loop containing nucleotide triphosphate hydrolases"/>
    <property type="match status" value="1"/>
</dbReference>
<dbReference type="CDD" id="cd06571">
    <property type="entry name" value="Bac_DnaA_C"/>
    <property type="match status" value="1"/>
</dbReference>
<dbReference type="Pfam" id="PF11638">
    <property type="entry name" value="DnaA_N"/>
    <property type="match status" value="1"/>
</dbReference>
<comment type="similarity">
    <text evidence="1 8 11">Belongs to the DnaA family.</text>
</comment>
<keyword evidence="7 8" id="KW-0238">DNA-binding</keyword>
<dbReference type="InterPro" id="IPR018312">
    <property type="entry name" value="Chromosome_initiator_DnaA_CS"/>
</dbReference>
<reference evidence="15 16" key="2">
    <citation type="submission" date="2024-09" db="EMBL/GenBank/DDBJ databases">
        <title>Draft genome sequence of Candidatus Magnetaquicoccaceae bacterium FCR-1.</title>
        <authorList>
            <person name="Shimoshige H."/>
            <person name="Shimamura S."/>
            <person name="Taoka A."/>
            <person name="Kobayashi H."/>
            <person name="Maekawa T."/>
        </authorList>
    </citation>
    <scope>NUCLEOTIDE SEQUENCE [LARGE SCALE GENOMIC DNA]</scope>
    <source>
        <strain evidence="15 16">FCR-1</strain>
    </source>
</reference>
<dbReference type="SUPFAM" id="SSF52540">
    <property type="entry name" value="P-loop containing nucleoside triphosphate hydrolases"/>
    <property type="match status" value="1"/>
</dbReference>
<dbReference type="InterPro" id="IPR001957">
    <property type="entry name" value="Chromosome_initiator_DnaA"/>
</dbReference>
<organism evidence="15 16">
    <name type="scientific">Candidatus Magnetaquiglobus chichijimensis</name>
    <dbReference type="NCBI Taxonomy" id="3141448"/>
    <lineage>
        <taxon>Bacteria</taxon>
        <taxon>Pseudomonadati</taxon>
        <taxon>Pseudomonadota</taxon>
        <taxon>Magnetococcia</taxon>
        <taxon>Magnetococcales</taxon>
        <taxon>Candidatus Magnetaquicoccaceae</taxon>
        <taxon>Candidatus Magnetaquiglobus</taxon>
    </lineage>
</organism>
<dbReference type="Proteomes" id="UP001628193">
    <property type="component" value="Unassembled WGS sequence"/>
</dbReference>
<feature type="region of interest" description="Domain I, interacts with DnaA modulators" evidence="8">
    <location>
        <begin position="1"/>
        <end position="103"/>
    </location>
</feature>
<dbReference type="Gene3D" id="3.30.300.180">
    <property type="match status" value="1"/>
</dbReference>
<feature type="binding site" evidence="8">
    <location>
        <position position="160"/>
    </location>
    <ligand>
        <name>ATP</name>
        <dbReference type="ChEBI" id="CHEBI:30616"/>
    </ligand>
</feature>